<evidence type="ECO:0000256" key="8">
    <source>
        <dbReference type="ARBA" id="ARBA00023228"/>
    </source>
</evidence>
<evidence type="ECO:0000256" key="14">
    <source>
        <dbReference type="SAM" id="MobiDB-lite"/>
    </source>
</evidence>
<keyword evidence="6" id="KW-0072">Autophagy</keyword>
<evidence type="ECO:0000256" key="2">
    <source>
        <dbReference type="ARBA" id="ARBA00004419"/>
    </source>
</evidence>
<dbReference type="PANTHER" id="PTHR46753">
    <property type="entry name" value="FYVE AND COILED-COIL DOMAIN-CONTAINING PROTEIN 1"/>
    <property type="match status" value="1"/>
</dbReference>
<feature type="region of interest" description="Disordered" evidence="14">
    <location>
        <begin position="563"/>
        <end position="582"/>
    </location>
</feature>
<keyword evidence="3" id="KW-0479">Metal-binding</keyword>
<dbReference type="InterPro" id="IPR011011">
    <property type="entry name" value="Znf_FYVE_PHD"/>
</dbReference>
<evidence type="ECO:0000256" key="5">
    <source>
        <dbReference type="ARBA" id="ARBA00022833"/>
    </source>
</evidence>
<keyword evidence="4 12" id="KW-0863">Zinc-finger</keyword>
<dbReference type="GO" id="GO:0008270">
    <property type="term" value="F:zinc ion binding"/>
    <property type="evidence" value="ECO:0007669"/>
    <property type="project" value="UniProtKB-KW"/>
</dbReference>
<feature type="coiled-coil region" evidence="13">
    <location>
        <begin position="1154"/>
        <end position="1188"/>
    </location>
</feature>
<name>A0AAQ4DAT6_AMBAM</name>
<feature type="compositionally biased region" description="Polar residues" evidence="14">
    <location>
        <begin position="1401"/>
        <end position="1419"/>
    </location>
</feature>
<evidence type="ECO:0000259" key="15">
    <source>
        <dbReference type="PROSITE" id="PS50178"/>
    </source>
</evidence>
<evidence type="ECO:0000313" key="18">
    <source>
        <dbReference type="EMBL" id="KAK8759576.1"/>
    </source>
</evidence>
<sequence>MHRDAVEYPAGDFTPRLAFAPHPCAARWLRIPTHLDTDEANECDAPLSPMASGVHVDQALAHIKQRIQELCEEFKANDEAINDDSTTLNKFCSELELVLQHGQKDKTFLLNVSKGYWGYFCRCLAGEKSLKGFSALKYAKSLPEIKTHVGRGRAVIRYCLVHQCLADTLQVCTLDDKATSDHYYAWSLVRQPEKLQALLSSLYELNVVPFDLAPSGNDLDASWPIFARKVFDESWPALSRCSSLSSLSSINSAHSQLDTACATSPVEEGPTMDSSLVAQDGSPRPSASAEDSVMETPCRSDLQPVVRTFKSRSLSPVVFKISPPDVCRAAPFLVVKTASSQTECCLPDRVAEAEATATACSEKLEKMAEEWRAKEQAWLEKEALMQGELESLRASQPGETACVQNSCKSCDDLKEVVQRLSVEKDDLTTKNNFLARKLNEVLEKLEDSEETINTLKQSETELRTRIEKLSFVNEGLKNLVDAVKDEATILRQQILIMDKEVKSSHELLEQKKMQCKGLEDQLVKLRSKCCESINASAVKDREIEKLASLVRLARRRLFSKTPAMHQSDASLEESSKISPDNSMSDEALLKMLSSEEMEESGIPAKQTSRTESSNCELFEHCLRYLGSAMLHHESLIDRANAKVRDIISTSHSINLQLHVMQEVLSMQHAKEDGGSAEGDISVTKEVTGPSEELVPPRIEGCDFVTSLFETMCRNHSKMQSLMQSESHLEKELADCRELNRLLSSKVHEQERKLCGFVQELDRTKILLVGMEQTHHKLQTAKAVMRYELQEKKNLLHNLRQQLESTRENCVKVMRSNAESEIEWKSLREEFQSRKKQDSQDSGVSDNGQSTREQTPSSSEDCSERDDPESAEDDDHSDSVEDIPEEGAQFIPEQVADFECKYRARSQRLEYLEQQCQILYNSLVRSSERRNNLQRRLHSLLEGGGTSSSETVVQPVLSDSAPSIPVEPDDSGSREGVVDEEDCDAASDDVSFCEEDSDEVMDGALPEIRKKTLDTIVGRVKLERSQSEEVISNLRATIEQLQTANERLRQQVSNLVEEKAQREKEMRQRASGMLRTERSLKCVQMQEISRERGELLLRNKELEQQLEQKDMQITRIDASRLQSIEKQQMLEKELGTLTEKLQDQAASNSRLYTNYVTQQAVIQEMRERLEDQERMIEELEQCVEDLKQDQVIEQTNFAEEVKKLQLGLVSREEECSILSDELKRLRVQADVDKECGERLKQQLDQSSAQVASCEEQLSQLRMDTVELKKKIVKLVREKDILWKQNDNLQFLQKLQATDKWMDNSETDSCLQCSAPFTFTLRKHHCRLCGRIYCHDCCSNWLMTTASSRPTRVCNACAFQHQQLERAARNPSVCSNASADSEEDDIGVLAMRRREEPAEATDTIDSSNSTPDEAVSSSAPIQGTAPRTEAVKMTRNWSFPRLRRPQFLQSGASSLTESDSCAKQEFDIISDEEIARSLLACSPYNSSPKTSHDPALFHMSGPRTMDEIAQCGPAGLRGEVWVNAGGRYSIPVQLAVPKTVLFWEFRCEPKSISFEMRYKPLNSDAELEMMDVILSMVRVQADVQPAEGSLLVKNAGVYVLVFDNQHSKFMAKKVSYKLHLDKPCASDGEASSV</sequence>
<feature type="domain" description="RUN" evidence="16">
    <location>
        <begin position="82"/>
        <end position="217"/>
    </location>
</feature>
<evidence type="ECO:0000256" key="1">
    <source>
        <dbReference type="ARBA" id="ARBA00004371"/>
    </source>
</evidence>
<comment type="subcellular location">
    <subcellularLocation>
        <location evidence="2">Cytoplasmic vesicle</location>
        <location evidence="2">Autophagosome</location>
    </subcellularLocation>
    <subcellularLocation>
        <location evidence="1">Lysosome</location>
    </subcellularLocation>
</comment>
<keyword evidence="19" id="KW-1185">Reference proteome</keyword>
<evidence type="ECO:0000256" key="11">
    <source>
        <dbReference type="ARBA" id="ARBA00069100"/>
    </source>
</evidence>
<dbReference type="Pfam" id="PF01363">
    <property type="entry name" value="FYVE"/>
    <property type="match status" value="1"/>
</dbReference>
<feature type="region of interest" description="Disordered" evidence="14">
    <location>
        <begin position="1393"/>
        <end position="1421"/>
    </location>
</feature>
<organism evidence="18 19">
    <name type="scientific">Amblyomma americanum</name>
    <name type="common">Lone star tick</name>
    <dbReference type="NCBI Taxonomy" id="6943"/>
    <lineage>
        <taxon>Eukaryota</taxon>
        <taxon>Metazoa</taxon>
        <taxon>Ecdysozoa</taxon>
        <taxon>Arthropoda</taxon>
        <taxon>Chelicerata</taxon>
        <taxon>Arachnida</taxon>
        <taxon>Acari</taxon>
        <taxon>Parasitiformes</taxon>
        <taxon>Ixodida</taxon>
        <taxon>Ixodoidea</taxon>
        <taxon>Ixodidae</taxon>
        <taxon>Amblyomminae</taxon>
        <taxon>Amblyomma</taxon>
    </lineage>
</organism>
<dbReference type="PROSITE" id="PS50866">
    <property type="entry name" value="GOLD"/>
    <property type="match status" value="1"/>
</dbReference>
<keyword evidence="5" id="KW-0862">Zinc</keyword>
<keyword evidence="7 13" id="KW-0175">Coiled coil</keyword>
<feature type="coiled-coil region" evidence="13">
    <location>
        <begin position="781"/>
        <end position="815"/>
    </location>
</feature>
<dbReference type="PROSITE" id="PS50178">
    <property type="entry name" value="ZF_FYVE"/>
    <property type="match status" value="1"/>
</dbReference>
<evidence type="ECO:0000256" key="12">
    <source>
        <dbReference type="PROSITE-ProRule" id="PRU00091"/>
    </source>
</evidence>
<dbReference type="GO" id="GO:0005770">
    <property type="term" value="C:late endosome"/>
    <property type="evidence" value="ECO:0007669"/>
    <property type="project" value="TreeGrafter"/>
</dbReference>
<feature type="region of interest" description="Disordered" evidence="14">
    <location>
        <begin position="957"/>
        <end position="980"/>
    </location>
</feature>
<dbReference type="SUPFAM" id="SSF140741">
    <property type="entry name" value="RUN domain-like"/>
    <property type="match status" value="1"/>
</dbReference>
<comment type="caution">
    <text evidence="18">The sequence shown here is derived from an EMBL/GenBank/DDBJ whole genome shotgun (WGS) entry which is preliminary data.</text>
</comment>
<proteinExistence type="predicted"/>
<feature type="compositionally biased region" description="Acidic residues" evidence="14">
    <location>
        <begin position="860"/>
        <end position="880"/>
    </location>
</feature>
<dbReference type="SMART" id="SM00064">
    <property type="entry name" value="FYVE"/>
    <property type="match status" value="1"/>
</dbReference>
<dbReference type="Gene3D" id="2.60.120.680">
    <property type="entry name" value="GOLD domain"/>
    <property type="match status" value="1"/>
</dbReference>
<evidence type="ECO:0000256" key="6">
    <source>
        <dbReference type="ARBA" id="ARBA00023006"/>
    </source>
</evidence>
<dbReference type="InterPro" id="IPR004012">
    <property type="entry name" value="Run_dom"/>
</dbReference>
<gene>
    <name evidence="18" type="ORF">V5799_002792</name>
</gene>
<feature type="coiled-coil region" evidence="13">
    <location>
        <begin position="1023"/>
        <end position="1118"/>
    </location>
</feature>
<dbReference type="InterPro" id="IPR036598">
    <property type="entry name" value="GOLD_dom_sf"/>
</dbReference>
<dbReference type="GO" id="GO:1901098">
    <property type="term" value="P:positive regulation of autophagosome maturation"/>
    <property type="evidence" value="ECO:0007669"/>
    <property type="project" value="TreeGrafter"/>
</dbReference>
<protein>
    <recommendedName>
        <fullName evidence="11">RUN and FYVE domain-containing protein 4</fullName>
    </recommendedName>
</protein>
<feature type="coiled-coil region" evidence="13">
    <location>
        <begin position="1235"/>
        <end position="1276"/>
    </location>
</feature>
<dbReference type="InterPro" id="IPR017455">
    <property type="entry name" value="Znf_FYVE-rel"/>
</dbReference>
<accession>A0AAQ4DAT6</accession>
<evidence type="ECO:0000259" key="16">
    <source>
        <dbReference type="PROSITE" id="PS50826"/>
    </source>
</evidence>
<dbReference type="GO" id="GO:0005764">
    <property type="term" value="C:lysosome"/>
    <property type="evidence" value="ECO:0007669"/>
    <property type="project" value="UniProtKB-SubCell"/>
</dbReference>
<dbReference type="Gene3D" id="1.20.58.900">
    <property type="match status" value="1"/>
</dbReference>
<evidence type="ECO:0000313" key="19">
    <source>
        <dbReference type="Proteomes" id="UP001321473"/>
    </source>
</evidence>
<dbReference type="Gene3D" id="3.30.40.10">
    <property type="entry name" value="Zinc/RING finger domain, C3HC4 (zinc finger)"/>
    <property type="match status" value="1"/>
</dbReference>
<evidence type="ECO:0000256" key="9">
    <source>
        <dbReference type="ARBA" id="ARBA00023329"/>
    </source>
</evidence>
<dbReference type="PROSITE" id="PS50826">
    <property type="entry name" value="RUN"/>
    <property type="match status" value="1"/>
</dbReference>
<dbReference type="GO" id="GO:0072383">
    <property type="term" value="P:plus-end-directed vesicle transport along microtubule"/>
    <property type="evidence" value="ECO:0007669"/>
    <property type="project" value="TreeGrafter"/>
</dbReference>
<evidence type="ECO:0000256" key="7">
    <source>
        <dbReference type="ARBA" id="ARBA00023054"/>
    </source>
</evidence>
<dbReference type="InterPro" id="IPR009038">
    <property type="entry name" value="GOLD_dom"/>
</dbReference>
<dbReference type="SMART" id="SM00593">
    <property type="entry name" value="RUN"/>
    <property type="match status" value="1"/>
</dbReference>
<evidence type="ECO:0000256" key="13">
    <source>
        <dbReference type="SAM" id="Coils"/>
    </source>
</evidence>
<dbReference type="GO" id="GO:0071353">
    <property type="term" value="P:cellular response to interleukin-4"/>
    <property type="evidence" value="ECO:0007669"/>
    <property type="project" value="UniProtKB-ARBA"/>
</dbReference>
<feature type="region of interest" description="Disordered" evidence="14">
    <location>
        <begin position="261"/>
        <end position="297"/>
    </location>
</feature>
<evidence type="ECO:0000256" key="10">
    <source>
        <dbReference type="ARBA" id="ARBA00059075"/>
    </source>
</evidence>
<evidence type="ECO:0000259" key="17">
    <source>
        <dbReference type="PROSITE" id="PS50866"/>
    </source>
</evidence>
<dbReference type="SUPFAM" id="SSF57903">
    <property type="entry name" value="FYVE/PHD zinc finger"/>
    <property type="match status" value="1"/>
</dbReference>
<dbReference type="GO" id="GO:0005776">
    <property type="term" value="C:autophagosome"/>
    <property type="evidence" value="ECO:0007669"/>
    <property type="project" value="UniProtKB-SubCell"/>
</dbReference>
<dbReference type="InterPro" id="IPR037213">
    <property type="entry name" value="Run_dom_sf"/>
</dbReference>
<keyword evidence="8" id="KW-0458">Lysosome</keyword>
<dbReference type="SUPFAM" id="SSF101576">
    <property type="entry name" value="Supernatant protein factor (SPF), C-terminal domain"/>
    <property type="match status" value="1"/>
</dbReference>
<feature type="coiled-coil region" evidence="13">
    <location>
        <begin position="410"/>
        <end position="528"/>
    </location>
</feature>
<feature type="region of interest" description="Disordered" evidence="14">
    <location>
        <begin position="831"/>
        <end position="880"/>
    </location>
</feature>
<dbReference type="EMBL" id="JARKHS020032880">
    <property type="protein sequence ID" value="KAK8759576.1"/>
    <property type="molecule type" value="Genomic_DNA"/>
</dbReference>
<dbReference type="GO" id="GO:0006914">
    <property type="term" value="P:autophagy"/>
    <property type="evidence" value="ECO:0007669"/>
    <property type="project" value="UniProtKB-KW"/>
</dbReference>
<dbReference type="Pfam" id="PF02759">
    <property type="entry name" value="RUN"/>
    <property type="match status" value="1"/>
</dbReference>
<dbReference type="PANTHER" id="PTHR46753:SF2">
    <property type="entry name" value="FYVE AND COILED-COIL DOMAIN-CONTAINING PROTEIN 1"/>
    <property type="match status" value="1"/>
</dbReference>
<dbReference type="InterPro" id="IPR000306">
    <property type="entry name" value="Znf_FYVE"/>
</dbReference>
<keyword evidence="9" id="KW-0968">Cytoplasmic vesicle</keyword>
<feature type="domain" description="FYVE-type" evidence="15">
    <location>
        <begin position="1302"/>
        <end position="1360"/>
    </location>
</feature>
<dbReference type="GO" id="GO:0051050">
    <property type="term" value="P:positive regulation of transport"/>
    <property type="evidence" value="ECO:0007669"/>
    <property type="project" value="UniProtKB-ARBA"/>
</dbReference>
<dbReference type="Proteomes" id="UP001321473">
    <property type="component" value="Unassembled WGS sequence"/>
</dbReference>
<reference evidence="18 19" key="1">
    <citation type="journal article" date="2023" name="Arcadia Sci">
        <title>De novo assembly of a long-read Amblyomma americanum tick genome.</title>
        <authorList>
            <person name="Chou S."/>
            <person name="Poskanzer K.E."/>
            <person name="Rollins M."/>
            <person name="Thuy-Boun P.S."/>
        </authorList>
    </citation>
    <scope>NUCLEOTIDE SEQUENCE [LARGE SCALE GENOMIC DNA]</scope>
    <source>
        <strain evidence="18">F_SG_1</strain>
        <tissue evidence="18">Salivary glands</tissue>
    </source>
</reference>
<feature type="domain" description="GOLD" evidence="17">
    <location>
        <begin position="1507"/>
        <end position="1618"/>
    </location>
</feature>
<evidence type="ECO:0000256" key="4">
    <source>
        <dbReference type="ARBA" id="ARBA00022771"/>
    </source>
</evidence>
<feature type="compositionally biased region" description="Polar residues" evidence="14">
    <location>
        <begin position="839"/>
        <end position="859"/>
    </location>
</feature>
<dbReference type="InterPro" id="IPR013083">
    <property type="entry name" value="Znf_RING/FYVE/PHD"/>
</dbReference>
<evidence type="ECO:0000256" key="3">
    <source>
        <dbReference type="ARBA" id="ARBA00022723"/>
    </source>
</evidence>
<dbReference type="FunFam" id="1.20.58.900:FF:000015">
    <property type="entry name" value="RUN and FYVE domain containing 4"/>
    <property type="match status" value="1"/>
</dbReference>
<comment type="function">
    <text evidence="10">ARL8 effector that promotes the coupling of endolysosomes to dynein-dynactin for retrograde transport along microtubules. Acts by binding both GTP-bound ARL8 and dynein-dynactin. In nonneuronal cells, promotes concentration of endolysosomes in the juxtanuclear area. In hippocampal neurons, drives retrograde transport of endolysosomes from the axon to the soma. Positive regulator of macroautophagy in dendritic cells. Increases autophagic flux, probably by stimulating both autophagosome formation and facilitating tethering with lysosomes. Binds to phosphatidylinositol 3-phosphate (PtdIns3P) through its FYVE-type zinc finger. Positive regulator of osteosclast bone-resorbing activity, possibly by promoting late endosome-lysosome fusion by acting as an adapter protein between RAB7A on late endosomes and LAMP2 on primary lysosomes.</text>
</comment>